<proteinExistence type="predicted"/>
<reference evidence="2 3" key="1">
    <citation type="submission" date="2023-11" db="EMBL/GenBank/DDBJ databases">
        <title>MicrobeMod: A computational toolkit for identifying prokaryotic methylation and restriction-modification with nanopore sequencing.</title>
        <authorList>
            <person name="Crits-Christoph A."/>
            <person name="Kang S.C."/>
            <person name="Lee H."/>
            <person name="Ostrov N."/>
        </authorList>
    </citation>
    <scope>NUCLEOTIDE SEQUENCE [LARGE SCALE GENOMIC DNA]</scope>
    <source>
        <strain evidence="2 3">ATCC 25935</strain>
    </source>
</reference>
<feature type="region of interest" description="Disordered" evidence="1">
    <location>
        <begin position="1"/>
        <end position="23"/>
    </location>
</feature>
<sequence length="87" mass="8991">MSVGVTGNAARSAASVTGRWRSDSAVGSITETKSLTAASARQDSNALPFDIAYAGWIAPTDGIARSARPVAWASLVGATTGHRSWRE</sequence>
<organism evidence="2 3">
    <name type="scientific">Duganella zoogloeoides</name>
    <dbReference type="NCBI Taxonomy" id="75659"/>
    <lineage>
        <taxon>Bacteria</taxon>
        <taxon>Pseudomonadati</taxon>
        <taxon>Pseudomonadota</taxon>
        <taxon>Betaproteobacteria</taxon>
        <taxon>Burkholderiales</taxon>
        <taxon>Oxalobacteraceae</taxon>
        <taxon>Telluria group</taxon>
        <taxon>Duganella</taxon>
    </lineage>
</organism>
<evidence type="ECO:0000313" key="2">
    <source>
        <dbReference type="EMBL" id="WQH06914.1"/>
    </source>
</evidence>
<gene>
    <name evidence="2" type="ORF">SR858_11455</name>
</gene>
<dbReference type="Proteomes" id="UP001326110">
    <property type="component" value="Chromosome"/>
</dbReference>
<keyword evidence="3" id="KW-1185">Reference proteome</keyword>
<accession>A0ABZ0Y4E3</accession>
<protein>
    <submittedName>
        <fullName evidence="2">Uncharacterized protein</fullName>
    </submittedName>
</protein>
<evidence type="ECO:0000256" key="1">
    <source>
        <dbReference type="SAM" id="MobiDB-lite"/>
    </source>
</evidence>
<dbReference type="GeneID" id="43162733"/>
<dbReference type="EMBL" id="CP140152">
    <property type="protein sequence ID" value="WQH06914.1"/>
    <property type="molecule type" value="Genomic_DNA"/>
</dbReference>
<dbReference type="RefSeq" id="WP_154819800.1">
    <property type="nucleotide sequence ID" value="NZ_CP140152.1"/>
</dbReference>
<evidence type="ECO:0000313" key="3">
    <source>
        <dbReference type="Proteomes" id="UP001326110"/>
    </source>
</evidence>
<name>A0ABZ0Y4E3_9BURK</name>